<keyword evidence="1" id="KW-1133">Transmembrane helix</keyword>
<dbReference type="Proteomes" id="UP000215545">
    <property type="component" value="Unassembled WGS sequence"/>
</dbReference>
<dbReference type="EMBL" id="FTLX01000010">
    <property type="protein sequence ID" value="SIR53420.1"/>
    <property type="molecule type" value="Genomic_DNA"/>
</dbReference>
<evidence type="ECO:0000313" key="2">
    <source>
        <dbReference type="EMBL" id="OXS74506.1"/>
    </source>
</evidence>
<accession>A0A1N7BQ51</accession>
<reference evidence="2" key="3">
    <citation type="submission" date="2017-03" db="EMBL/GenBank/DDBJ databases">
        <authorList>
            <person name="Dastager S.G."/>
            <person name="Neurgaonkar P.S."/>
            <person name="Dharne M.S."/>
        </authorList>
    </citation>
    <scope>NUCLEOTIDE SEQUENCE</scope>
    <source>
        <strain evidence="2">DSM 25145</strain>
    </source>
</reference>
<keyword evidence="1" id="KW-0472">Membrane</keyword>
<dbReference type="EMBL" id="MWSK01000010">
    <property type="protein sequence ID" value="OXS74506.1"/>
    <property type="molecule type" value="Genomic_DNA"/>
</dbReference>
<dbReference type="GO" id="GO:0140359">
    <property type="term" value="F:ABC-type transporter activity"/>
    <property type="evidence" value="ECO:0007669"/>
    <property type="project" value="InterPro"/>
</dbReference>
<feature type="transmembrane region" description="Helical" evidence="1">
    <location>
        <begin position="190"/>
        <end position="209"/>
    </location>
</feature>
<evidence type="ECO:0000313" key="5">
    <source>
        <dbReference type="Proteomes" id="UP000215545"/>
    </source>
</evidence>
<feature type="transmembrane region" description="Helical" evidence="1">
    <location>
        <begin position="156"/>
        <end position="178"/>
    </location>
</feature>
<dbReference type="STRING" id="1017273.SAMN05443094_11022"/>
<organism evidence="3 4">
    <name type="scientific">Domibacillus enclensis</name>
    <dbReference type="NCBI Taxonomy" id="1017273"/>
    <lineage>
        <taxon>Bacteria</taxon>
        <taxon>Bacillati</taxon>
        <taxon>Bacillota</taxon>
        <taxon>Bacilli</taxon>
        <taxon>Bacillales</taxon>
        <taxon>Bacillaceae</taxon>
        <taxon>Domibacillus</taxon>
    </lineage>
</organism>
<feature type="transmembrane region" description="Helical" evidence="1">
    <location>
        <begin position="75"/>
        <end position="96"/>
    </location>
</feature>
<dbReference type="Proteomes" id="UP000186385">
    <property type="component" value="Unassembled WGS sequence"/>
</dbReference>
<sequence>MILKREVRRAQKALWIWVITLGGMSFLIMSVYPQFAENQEQLKDLMALYPEAMLKAFNIDALGFDTPLGFYAIEGYLFVTLFGSIYAAMMAGGIIVKEESEKTVEFLLAKPVSRGRVIAEKAGAVLLNLLLFNGVLTAVNYAAFRYAGEDSLDMSVFAMISLAPFLLHLTFGAIAFMISSVVRKSRTATSLSLAVVLLAYFLNIVQSIAERFSGLKYATPFHYVDSAYIIEHAAIRPLYGSLMAALIISCTLIAYIVYKRKDLAA</sequence>
<dbReference type="Pfam" id="PF12679">
    <property type="entry name" value="ABC2_membrane_2"/>
    <property type="match status" value="1"/>
</dbReference>
<keyword evidence="1" id="KW-0812">Transmembrane</keyword>
<reference evidence="3 4" key="1">
    <citation type="submission" date="2017-01" db="EMBL/GenBank/DDBJ databases">
        <authorList>
            <person name="Mah S.A."/>
            <person name="Swanson W.J."/>
            <person name="Moy G.W."/>
            <person name="Vacquier V.D."/>
        </authorList>
    </citation>
    <scope>NUCLEOTIDE SEQUENCE [LARGE SCALE GENOMIC DNA]</scope>
    <source>
        <strain evidence="3 4">NIO-1016</strain>
    </source>
</reference>
<dbReference type="PANTHER" id="PTHR37305">
    <property type="entry name" value="INTEGRAL MEMBRANE PROTEIN-RELATED"/>
    <property type="match status" value="1"/>
</dbReference>
<evidence type="ECO:0000313" key="3">
    <source>
        <dbReference type="EMBL" id="SIR53420.1"/>
    </source>
</evidence>
<gene>
    <name evidence="2" type="ORF">B1B05_16575</name>
    <name evidence="3" type="ORF">SAMN05443094_11022</name>
</gene>
<proteinExistence type="predicted"/>
<feature type="transmembrane region" description="Helical" evidence="1">
    <location>
        <begin position="124"/>
        <end position="144"/>
    </location>
</feature>
<dbReference type="OrthoDB" id="9800309at2"/>
<dbReference type="AlphaFoldDB" id="A0A1N7BQ51"/>
<dbReference type="GO" id="GO:0005886">
    <property type="term" value="C:plasma membrane"/>
    <property type="evidence" value="ECO:0007669"/>
    <property type="project" value="UniProtKB-SubCell"/>
</dbReference>
<feature type="transmembrane region" description="Helical" evidence="1">
    <location>
        <begin position="12"/>
        <end position="32"/>
    </location>
</feature>
<reference evidence="5" key="2">
    <citation type="submission" date="2017-03" db="EMBL/GenBank/DDBJ databases">
        <title>Bacillus sp. V-88(T) DSM27956, whole genome shotgun sequencing project.</title>
        <authorList>
            <person name="Dastager S.G."/>
            <person name="Neurgaonkar P.S."/>
            <person name="Dharne M.S."/>
        </authorList>
    </citation>
    <scope>NUCLEOTIDE SEQUENCE [LARGE SCALE GENOMIC DNA]</scope>
    <source>
        <strain evidence="5">DSM 25145</strain>
    </source>
</reference>
<keyword evidence="5" id="KW-1185">Reference proteome</keyword>
<evidence type="ECO:0000256" key="1">
    <source>
        <dbReference type="SAM" id="Phobius"/>
    </source>
</evidence>
<name>A0A1N7BQ51_9BACI</name>
<dbReference type="PANTHER" id="PTHR37305:SF2">
    <property type="entry name" value="BACITRACIN TRANSPORT PERMEASE PROTEIN BCRB"/>
    <property type="match status" value="1"/>
</dbReference>
<evidence type="ECO:0000313" key="4">
    <source>
        <dbReference type="Proteomes" id="UP000186385"/>
    </source>
</evidence>
<feature type="transmembrane region" description="Helical" evidence="1">
    <location>
        <begin position="238"/>
        <end position="258"/>
    </location>
</feature>
<protein>
    <submittedName>
        <fullName evidence="3">ABC-2 type transport system permease protein</fullName>
    </submittedName>
    <submittedName>
        <fullName evidence="2">Multidrug ABC transporter permease</fullName>
    </submittedName>
</protein>
<dbReference type="RefSeq" id="WP_045849414.1">
    <property type="nucleotide sequence ID" value="NZ_FTLX01000010.1"/>
</dbReference>